<evidence type="ECO:0000313" key="5">
    <source>
        <dbReference type="EMBL" id="CAF3629877.1"/>
    </source>
</evidence>
<keyword evidence="2" id="KW-0812">Transmembrane</keyword>
<evidence type="ECO:0000259" key="3">
    <source>
        <dbReference type="Pfam" id="PF20266"/>
    </source>
</evidence>
<keyword evidence="2" id="KW-1133">Transmembrane helix</keyword>
<feature type="transmembrane region" description="Helical" evidence="2">
    <location>
        <begin position="450"/>
        <end position="470"/>
    </location>
</feature>
<dbReference type="Proteomes" id="UP000682733">
    <property type="component" value="Unassembled WGS sequence"/>
</dbReference>
<gene>
    <name evidence="4" type="ORF">OVA965_LOCUS6830</name>
    <name evidence="5" type="ORF">TMI583_LOCUS6826</name>
</gene>
<dbReference type="PANTHER" id="PTHR10656:SF42">
    <property type="entry name" value="CYCLIC GMP-AMP SYNTHASE-LIKE PROTEIN-RELATED"/>
    <property type="match status" value="1"/>
</dbReference>
<evidence type="ECO:0000313" key="4">
    <source>
        <dbReference type="EMBL" id="CAF0844734.1"/>
    </source>
</evidence>
<sequence>MFLQSLFPKRLLYGSAEEGGLLMKCLDTTGDSVSELDYIYVLGIVSNETDILPIDQESNFIKIQWNGTTTSYLNDLSDYDCYGRYCINGTKMKEKLCKDLQNQDVSLGITSDYHFSASSASVYCCTSKFQQIVSEQMQHKAIERLKEQTIEDQLYVSYLITKFKPLLQMLETIENRTFDIPTFKLLKSLIDTPASHLFKSLILILELLNINIKKLDADNVPALQLTFWPMILNPFIERLKHNRPVLYEFVRKSVVYIIPKWSKKTAKNEANFEFRYSFSDIEKTLAHQRSIVEQNLCEIARCIYYGCLKQVTENEIYFPSYLVKTTVLWLCEIEKLTVSLTTEDLATKWTNFTLNCLKTHSCKHYFLTHINILDGYPCELLELAYEKLKTWKKQVRLKEGINNDINYLEVSKYFQNFTMMILANRKWWNEWEEHFVLTNSTQIPIQSANVVTFIYLIMVLFLSITIVCTLSSNTTILSKYTSAIVINRFIHTFLDDIESPSNCKCC</sequence>
<keyword evidence="2" id="KW-0472">Membrane</keyword>
<evidence type="ECO:0000313" key="6">
    <source>
        <dbReference type="Proteomes" id="UP000677228"/>
    </source>
</evidence>
<dbReference type="PANTHER" id="PTHR10656">
    <property type="entry name" value="CELL FATE DETERMINING PROTEIN MAB21-RELATED"/>
    <property type="match status" value="1"/>
</dbReference>
<feature type="domain" description="Mab-21-like HhH/H2TH-like" evidence="3">
    <location>
        <begin position="315"/>
        <end position="388"/>
    </location>
</feature>
<dbReference type="Pfam" id="PF20266">
    <property type="entry name" value="Mab-21_C"/>
    <property type="match status" value="1"/>
</dbReference>
<evidence type="ECO:0000256" key="2">
    <source>
        <dbReference type="SAM" id="Phobius"/>
    </source>
</evidence>
<name>A0A8S2D9A8_9BILA</name>
<dbReference type="Proteomes" id="UP000677228">
    <property type="component" value="Unassembled WGS sequence"/>
</dbReference>
<dbReference type="EMBL" id="CAJOBA010002105">
    <property type="protein sequence ID" value="CAF3629877.1"/>
    <property type="molecule type" value="Genomic_DNA"/>
</dbReference>
<dbReference type="Gene3D" id="1.10.1410.40">
    <property type="match status" value="1"/>
</dbReference>
<reference evidence="4" key="1">
    <citation type="submission" date="2021-02" db="EMBL/GenBank/DDBJ databases">
        <authorList>
            <person name="Nowell W R."/>
        </authorList>
    </citation>
    <scope>NUCLEOTIDE SEQUENCE</scope>
</reference>
<dbReference type="InterPro" id="IPR046906">
    <property type="entry name" value="Mab-21_HhH/H2TH-like"/>
</dbReference>
<comment type="similarity">
    <text evidence="1">Belongs to the mab-21 family.</text>
</comment>
<protein>
    <recommendedName>
        <fullName evidence="3">Mab-21-like HhH/H2TH-like domain-containing protein</fullName>
    </recommendedName>
</protein>
<evidence type="ECO:0000256" key="1">
    <source>
        <dbReference type="ARBA" id="ARBA00008307"/>
    </source>
</evidence>
<comment type="caution">
    <text evidence="4">The sequence shown here is derived from an EMBL/GenBank/DDBJ whole genome shotgun (WGS) entry which is preliminary data.</text>
</comment>
<dbReference type="AlphaFoldDB" id="A0A8S2D9A8"/>
<accession>A0A8S2D9A8</accession>
<dbReference type="EMBL" id="CAJNOK010002105">
    <property type="protein sequence ID" value="CAF0844734.1"/>
    <property type="molecule type" value="Genomic_DNA"/>
</dbReference>
<organism evidence="4 6">
    <name type="scientific">Didymodactylos carnosus</name>
    <dbReference type="NCBI Taxonomy" id="1234261"/>
    <lineage>
        <taxon>Eukaryota</taxon>
        <taxon>Metazoa</taxon>
        <taxon>Spiralia</taxon>
        <taxon>Gnathifera</taxon>
        <taxon>Rotifera</taxon>
        <taxon>Eurotatoria</taxon>
        <taxon>Bdelloidea</taxon>
        <taxon>Philodinida</taxon>
        <taxon>Philodinidae</taxon>
        <taxon>Didymodactylos</taxon>
    </lineage>
</organism>
<proteinExistence type="inferred from homology"/>